<accession>A0A1M7CMY7</accession>
<protein>
    <submittedName>
        <fullName evidence="2">Uncharacterized protein</fullName>
    </submittedName>
</protein>
<dbReference type="AlphaFoldDB" id="A0A1M7CMY7"/>
<evidence type="ECO:0000313" key="2">
    <source>
        <dbReference type="EMBL" id="SHL68658.1"/>
    </source>
</evidence>
<sequence>MIRPRMSRCSSEVTGGLPPDVTPDESEAEIRGPLIAGAEHI</sequence>
<name>A0A1M7CMY7_9HYPH</name>
<feature type="region of interest" description="Disordered" evidence="1">
    <location>
        <begin position="1"/>
        <end position="41"/>
    </location>
</feature>
<keyword evidence="3" id="KW-1185">Reference proteome</keyword>
<dbReference type="Proteomes" id="UP000186002">
    <property type="component" value="Unassembled WGS sequence"/>
</dbReference>
<gene>
    <name evidence="2" type="ORF">SAMN05444272_1218</name>
</gene>
<evidence type="ECO:0000313" key="3">
    <source>
        <dbReference type="Proteomes" id="UP000186002"/>
    </source>
</evidence>
<evidence type="ECO:0000256" key="1">
    <source>
        <dbReference type="SAM" id="MobiDB-lite"/>
    </source>
</evidence>
<dbReference type="EMBL" id="FRBW01000001">
    <property type="protein sequence ID" value="SHL68658.1"/>
    <property type="molecule type" value="Genomic_DNA"/>
</dbReference>
<reference evidence="2 3" key="1">
    <citation type="submission" date="2016-11" db="EMBL/GenBank/DDBJ databases">
        <authorList>
            <person name="Jaros S."/>
            <person name="Januszkiewicz K."/>
            <person name="Wedrychowicz H."/>
        </authorList>
    </citation>
    <scope>NUCLEOTIDE SEQUENCE [LARGE SCALE GENOMIC DNA]</scope>
    <source>
        <strain evidence="2 3">DSM 22153</strain>
    </source>
</reference>
<proteinExistence type="predicted"/>
<organism evidence="2 3">
    <name type="scientific">Roseibium suaedae</name>
    <dbReference type="NCBI Taxonomy" id="735517"/>
    <lineage>
        <taxon>Bacteria</taxon>
        <taxon>Pseudomonadati</taxon>
        <taxon>Pseudomonadota</taxon>
        <taxon>Alphaproteobacteria</taxon>
        <taxon>Hyphomicrobiales</taxon>
        <taxon>Stappiaceae</taxon>
        <taxon>Roseibium</taxon>
    </lineage>
</organism>